<evidence type="ECO:0000313" key="1">
    <source>
        <dbReference type="EMBL" id="APR52587.1"/>
    </source>
</evidence>
<dbReference type="RefSeq" id="WP_075151393.1">
    <property type="nucleotide sequence ID" value="NZ_CP018820.1"/>
</dbReference>
<organism evidence="1 3">
    <name type="scientific">Sphingomonas koreensis</name>
    <dbReference type="NCBI Taxonomy" id="93064"/>
    <lineage>
        <taxon>Bacteria</taxon>
        <taxon>Pseudomonadati</taxon>
        <taxon>Pseudomonadota</taxon>
        <taxon>Alphaproteobacteria</taxon>
        <taxon>Sphingomonadales</taxon>
        <taxon>Sphingomonadaceae</taxon>
        <taxon>Sphingomonas</taxon>
    </lineage>
</organism>
<dbReference type="AlphaFoldDB" id="A0A1L6J9R5"/>
<protein>
    <recommendedName>
        <fullName evidence="5">Flagellar basal body-associated protein FliL</fullName>
    </recommendedName>
</protein>
<evidence type="ECO:0000313" key="3">
    <source>
        <dbReference type="Proteomes" id="UP000185161"/>
    </source>
</evidence>
<dbReference type="Proteomes" id="UP000286681">
    <property type="component" value="Unassembled WGS sequence"/>
</dbReference>
<dbReference type="STRING" id="93064.BRX40_09250"/>
<accession>A0A1L6J9R5</accession>
<reference evidence="2 4" key="3">
    <citation type="submission" date="2018-07" db="EMBL/GenBank/DDBJ databases">
        <title>Genomic and Epidemiologic Investigation of an Indolent Hospital Outbreak.</title>
        <authorList>
            <person name="Johnson R.C."/>
            <person name="Deming C."/>
            <person name="Conlan S."/>
            <person name="Zellmer C.J."/>
            <person name="Michelin A.V."/>
            <person name="Lee-Lin S."/>
            <person name="Thomas P.J."/>
            <person name="Park M."/>
            <person name="Weingarten R.A."/>
            <person name="Less J."/>
            <person name="Dekker J.P."/>
            <person name="Frank K.M."/>
            <person name="Musser K.A."/>
            <person name="Mcquiston J.R."/>
            <person name="Henderson D.K."/>
            <person name="Lau A.F."/>
            <person name="Palmore T.N."/>
            <person name="Segre J.A."/>
        </authorList>
    </citation>
    <scope>NUCLEOTIDE SEQUENCE [LARGE SCALE GENOMIC DNA]</scope>
    <source>
        <strain evidence="2 4">SK-NIH.Env10_0317</strain>
    </source>
</reference>
<evidence type="ECO:0000313" key="4">
    <source>
        <dbReference type="Proteomes" id="UP000286681"/>
    </source>
</evidence>
<dbReference type="GeneID" id="44132744"/>
<gene>
    <name evidence="1" type="ORF">BRX40_09250</name>
    <name evidence="2" type="ORF">CA257_18990</name>
</gene>
<dbReference type="KEGG" id="skr:BRX40_09250"/>
<dbReference type="EMBL" id="QQWO01000020">
    <property type="protein sequence ID" value="RSU99993.1"/>
    <property type="molecule type" value="Genomic_DNA"/>
</dbReference>
<keyword evidence="3" id="KW-1185">Reference proteome</keyword>
<name>A0A1L6J9R5_9SPHN</name>
<dbReference type="EMBL" id="CP018820">
    <property type="protein sequence ID" value="APR52587.1"/>
    <property type="molecule type" value="Genomic_DNA"/>
</dbReference>
<sequence length="141" mass="14686">MKKLLGGMLALILGAGVGGGSAWGIGMVRQNVGAAGSVRTEFVETGAMMAPLVFPDGRLSGYVSFQVQLEVPQGEGEAVKAKLPLLLNAVNLRTYRTPMASGRDGLIPGLDAFRRVVMDAARETYGPGTVRRAVVTQASPA</sequence>
<proteinExistence type="predicted"/>
<dbReference type="OrthoDB" id="7502927at2"/>
<dbReference type="Proteomes" id="UP000185161">
    <property type="component" value="Chromosome"/>
</dbReference>
<reference evidence="1" key="1">
    <citation type="submission" date="2016-12" db="EMBL/GenBank/DDBJ databases">
        <title>Whole genome sequencing of Sphingomonas koreensis.</title>
        <authorList>
            <person name="Conlan S."/>
            <person name="Thomas P.J."/>
            <person name="Mullikin J."/>
            <person name="Palmore T.N."/>
            <person name="Frank K.M."/>
            <person name="Segre J.A."/>
        </authorList>
    </citation>
    <scope>NUCLEOTIDE SEQUENCE</scope>
    <source>
        <strain evidence="1">ABOJV</strain>
    </source>
</reference>
<reference evidence="3" key="2">
    <citation type="submission" date="2016-12" db="EMBL/GenBank/DDBJ databases">
        <title>Whole genome sequencing of Sphingomonas sp. ABOJV.</title>
        <authorList>
            <person name="Conlan S."/>
            <person name="Thomas P.J."/>
            <person name="Mullikin J."/>
            <person name="Palmore T.N."/>
            <person name="Frank K.M."/>
            <person name="Segre J.A."/>
        </authorList>
    </citation>
    <scope>NUCLEOTIDE SEQUENCE [LARGE SCALE GENOMIC DNA]</scope>
    <source>
        <strain evidence="3">ABOJV</strain>
    </source>
</reference>
<evidence type="ECO:0008006" key="5">
    <source>
        <dbReference type="Google" id="ProtNLM"/>
    </source>
</evidence>
<evidence type="ECO:0000313" key="2">
    <source>
        <dbReference type="EMBL" id="RSU99993.1"/>
    </source>
</evidence>